<feature type="signal peptide" evidence="2">
    <location>
        <begin position="1"/>
        <end position="17"/>
    </location>
</feature>
<dbReference type="Pfam" id="PF00059">
    <property type="entry name" value="Lectin_C"/>
    <property type="match status" value="1"/>
</dbReference>
<dbReference type="KEGG" id="scac:106091442"/>
<proteinExistence type="predicted"/>
<evidence type="ECO:0000259" key="3">
    <source>
        <dbReference type="PROSITE" id="PS50041"/>
    </source>
</evidence>
<dbReference type="PANTHER" id="PTHR22803">
    <property type="entry name" value="MANNOSE, PHOSPHOLIPASE, LECTIN RECEPTOR RELATED"/>
    <property type="match status" value="1"/>
</dbReference>
<evidence type="ECO:0000313" key="4">
    <source>
        <dbReference type="EnsemblMetazoa" id="SCAU014482-PA"/>
    </source>
</evidence>
<dbReference type="CDD" id="cd00037">
    <property type="entry name" value="CLECT"/>
    <property type="match status" value="1"/>
</dbReference>
<evidence type="ECO:0000256" key="2">
    <source>
        <dbReference type="SAM" id="SignalP"/>
    </source>
</evidence>
<name>A0A1I8Q715_STOCA</name>
<dbReference type="InterPro" id="IPR016187">
    <property type="entry name" value="CTDL_fold"/>
</dbReference>
<dbReference type="SMART" id="SM00034">
    <property type="entry name" value="CLECT"/>
    <property type="match status" value="1"/>
</dbReference>
<organism evidence="4 5">
    <name type="scientific">Stomoxys calcitrans</name>
    <name type="common">Stable fly</name>
    <name type="synonym">Conops calcitrans</name>
    <dbReference type="NCBI Taxonomy" id="35570"/>
    <lineage>
        <taxon>Eukaryota</taxon>
        <taxon>Metazoa</taxon>
        <taxon>Ecdysozoa</taxon>
        <taxon>Arthropoda</taxon>
        <taxon>Hexapoda</taxon>
        <taxon>Insecta</taxon>
        <taxon>Pterygota</taxon>
        <taxon>Neoptera</taxon>
        <taxon>Endopterygota</taxon>
        <taxon>Diptera</taxon>
        <taxon>Brachycera</taxon>
        <taxon>Muscomorpha</taxon>
        <taxon>Muscoidea</taxon>
        <taxon>Muscidae</taxon>
        <taxon>Stomoxys</taxon>
    </lineage>
</organism>
<dbReference type="Proteomes" id="UP000095300">
    <property type="component" value="Unassembled WGS sequence"/>
</dbReference>
<dbReference type="Gene3D" id="3.10.100.10">
    <property type="entry name" value="Mannose-Binding Protein A, subunit A"/>
    <property type="match status" value="1"/>
</dbReference>
<keyword evidence="5" id="KW-1185">Reference proteome</keyword>
<dbReference type="VEuPathDB" id="VectorBase:SCAU014482"/>
<dbReference type="OrthoDB" id="418245at2759"/>
<feature type="chain" id="PRO_5009327872" description="C-type lectin domain-containing protein" evidence="2">
    <location>
        <begin position="18"/>
        <end position="186"/>
    </location>
</feature>
<reference evidence="4" key="1">
    <citation type="submission" date="2020-05" db="UniProtKB">
        <authorList>
            <consortium name="EnsemblMetazoa"/>
        </authorList>
    </citation>
    <scope>IDENTIFICATION</scope>
    <source>
        <strain evidence="4">USDA</strain>
    </source>
</reference>
<protein>
    <recommendedName>
        <fullName evidence="3">C-type lectin domain-containing protein</fullName>
    </recommendedName>
</protein>
<dbReference type="InterPro" id="IPR016186">
    <property type="entry name" value="C-type_lectin-like/link_sf"/>
</dbReference>
<evidence type="ECO:0000256" key="1">
    <source>
        <dbReference type="ARBA" id="ARBA00023157"/>
    </source>
</evidence>
<keyword evidence="2" id="KW-0732">Signal</keyword>
<dbReference type="InterPro" id="IPR050111">
    <property type="entry name" value="C-type_lectin/snaclec_domain"/>
</dbReference>
<dbReference type="PROSITE" id="PS00615">
    <property type="entry name" value="C_TYPE_LECTIN_1"/>
    <property type="match status" value="1"/>
</dbReference>
<sequence>MKLLGLLLCTAIAVISAQAVQKWHKSADGSLFYIENERKFTWFGAWNECARKNMSLMAIDSYSKHVQIDTLIRKLYAAGPGLWIGGNDNDLTNRYEWSATGEIFSFTYWGPNQPKRGVNHCILIWDDFKWHDWPCTNKLGFVCEENRFIKQKFQELEALQNECDAMITNLTKTPNIVLNINPKIEQ</sequence>
<dbReference type="InterPro" id="IPR018378">
    <property type="entry name" value="C-type_lectin_CS"/>
</dbReference>
<dbReference type="InterPro" id="IPR001304">
    <property type="entry name" value="C-type_lectin-like"/>
</dbReference>
<dbReference type="PROSITE" id="PS50041">
    <property type="entry name" value="C_TYPE_LECTIN_2"/>
    <property type="match status" value="1"/>
</dbReference>
<accession>A0A1I8Q715</accession>
<dbReference type="EnsemblMetazoa" id="SCAU014482-RA">
    <property type="protein sequence ID" value="SCAU014482-PA"/>
    <property type="gene ID" value="SCAU014482"/>
</dbReference>
<dbReference type="AlphaFoldDB" id="A0A1I8Q715"/>
<dbReference type="SUPFAM" id="SSF56436">
    <property type="entry name" value="C-type lectin-like"/>
    <property type="match status" value="1"/>
</dbReference>
<dbReference type="STRING" id="35570.A0A1I8Q715"/>
<gene>
    <name evidence="4" type="primary">106091442</name>
</gene>
<keyword evidence="1" id="KW-1015">Disulfide bond</keyword>
<feature type="domain" description="C-type lectin" evidence="3">
    <location>
        <begin position="27"/>
        <end position="144"/>
    </location>
</feature>
<evidence type="ECO:0000313" key="5">
    <source>
        <dbReference type="Proteomes" id="UP000095300"/>
    </source>
</evidence>